<feature type="compositionally biased region" description="Low complexity" evidence="2">
    <location>
        <begin position="321"/>
        <end position="332"/>
    </location>
</feature>
<evidence type="ECO:0000256" key="1">
    <source>
        <dbReference type="SAM" id="Coils"/>
    </source>
</evidence>
<evidence type="ECO:0000259" key="3">
    <source>
        <dbReference type="Pfam" id="PF26434"/>
    </source>
</evidence>
<feature type="region of interest" description="Disordered" evidence="2">
    <location>
        <begin position="1"/>
        <end position="43"/>
    </location>
</feature>
<evidence type="ECO:0000313" key="5">
    <source>
        <dbReference type="Proteomes" id="UP000076863"/>
    </source>
</evidence>
<keyword evidence="1" id="KW-0175">Coiled coil</keyword>
<comment type="caution">
    <text evidence="4">The sequence shown here is derived from an EMBL/GenBank/DDBJ whole genome shotgun (WGS) entry which is preliminary data.</text>
</comment>
<feature type="domain" description="YAG7-like dimerisation" evidence="3">
    <location>
        <begin position="159"/>
        <end position="241"/>
    </location>
</feature>
<reference evidence="4 5" key="1">
    <citation type="journal article" date="2016" name="Genome Biol. Evol.">
        <title>Divergent and convergent evolution of fungal pathogenicity.</title>
        <authorList>
            <person name="Shang Y."/>
            <person name="Xiao G."/>
            <person name="Zheng P."/>
            <person name="Cen K."/>
            <person name="Zhan S."/>
            <person name="Wang C."/>
        </authorList>
    </citation>
    <scope>NUCLEOTIDE SEQUENCE [LARGE SCALE GENOMIC DNA]</scope>
    <source>
        <strain evidence="4 5">RCEF 3172</strain>
    </source>
</reference>
<feature type="coiled-coil region" evidence="1">
    <location>
        <begin position="103"/>
        <end position="130"/>
    </location>
</feature>
<feature type="compositionally biased region" description="Basic and acidic residues" evidence="2">
    <location>
        <begin position="381"/>
        <end position="396"/>
    </location>
</feature>
<organism evidence="4 5">
    <name type="scientific">Beauveria brongniartii RCEF 3172</name>
    <dbReference type="NCBI Taxonomy" id="1081107"/>
    <lineage>
        <taxon>Eukaryota</taxon>
        <taxon>Fungi</taxon>
        <taxon>Dikarya</taxon>
        <taxon>Ascomycota</taxon>
        <taxon>Pezizomycotina</taxon>
        <taxon>Sordariomycetes</taxon>
        <taxon>Hypocreomycetidae</taxon>
        <taxon>Hypocreales</taxon>
        <taxon>Cordycipitaceae</taxon>
        <taxon>Beauveria</taxon>
        <taxon>Beauveria brongniartii</taxon>
    </lineage>
</organism>
<sequence>MAASTVTQPMSKSARKKAAKAIERTDSPAPSTASGAASADKADDSFESPYIKELQKNIRNVNKKIVNATKTDSLLAEHKGKTLDELVAAKILNNDQKAQIIKKPALQAQLATLEEQLAQYQRVHDQYAAQAAADKAEFEKTILKVKAEVTAEAKQAFEQSFQDDLLLLSQFLRLAAYRREEGRDTESDQAQAIEGVLLAIYSGDNSAVAAMVKLLQGSDEKVISVPGETLESTYSEIGALAKGYTTTGYTEITQPAETGTEDSAPTASVVAEADVVEANVAGIEAGTAALAVSEATPNGLANGNDLSISQEWVNVNAPQDAAAEPAVPVEAPGGRSWADEQPEVSTAAAPGHAQTTDDFHPVQRNRGRHDREGSGNFRGRGRGDYRGRGGRGDGRGRGRGNNRNTNSGGAAPRPPRQEGQ</sequence>
<feature type="compositionally biased region" description="Low complexity" evidence="2">
    <location>
        <begin position="27"/>
        <end position="39"/>
    </location>
</feature>
<dbReference type="OrthoDB" id="5399559at2759"/>
<dbReference type="Proteomes" id="UP000076863">
    <property type="component" value="Unassembled WGS sequence"/>
</dbReference>
<gene>
    <name evidence="4" type="ORF">BBO_01128</name>
</gene>
<dbReference type="AlphaFoldDB" id="A0A167K3Z2"/>
<proteinExistence type="predicted"/>
<protein>
    <recommendedName>
        <fullName evidence="3">YAG7-like dimerisation domain-containing protein</fullName>
    </recommendedName>
</protein>
<keyword evidence="5" id="KW-1185">Reference proteome</keyword>
<accession>A0A167K3Z2</accession>
<dbReference type="EMBL" id="AZHA01000002">
    <property type="protein sequence ID" value="OAA51181.1"/>
    <property type="molecule type" value="Genomic_DNA"/>
</dbReference>
<dbReference type="Pfam" id="PF26434">
    <property type="entry name" value="YAG7_C"/>
    <property type="match status" value="1"/>
</dbReference>
<name>A0A167K3Z2_9HYPO</name>
<evidence type="ECO:0000256" key="2">
    <source>
        <dbReference type="SAM" id="MobiDB-lite"/>
    </source>
</evidence>
<dbReference type="InterPro" id="IPR058602">
    <property type="entry name" value="YAG7_dimerisation_dom"/>
</dbReference>
<feature type="region of interest" description="Disordered" evidence="2">
    <location>
        <begin position="321"/>
        <end position="420"/>
    </location>
</feature>
<feature type="compositionally biased region" description="Polar residues" evidence="2">
    <location>
        <begin position="1"/>
        <end position="10"/>
    </location>
</feature>
<evidence type="ECO:0000313" key="4">
    <source>
        <dbReference type="EMBL" id="OAA51181.1"/>
    </source>
</evidence>